<evidence type="ECO:0000313" key="3">
    <source>
        <dbReference type="EnsemblPlants" id="AES92388"/>
    </source>
</evidence>
<reference evidence="2 4" key="1">
    <citation type="journal article" date="2011" name="Nature">
        <title>The Medicago genome provides insight into the evolution of rhizobial symbioses.</title>
        <authorList>
            <person name="Young N.D."/>
            <person name="Debelle F."/>
            <person name="Oldroyd G.E."/>
            <person name="Geurts R."/>
            <person name="Cannon S.B."/>
            <person name="Udvardi M.K."/>
            <person name="Benedito V.A."/>
            <person name="Mayer K.F."/>
            <person name="Gouzy J."/>
            <person name="Schoof H."/>
            <person name="Van de Peer Y."/>
            <person name="Proost S."/>
            <person name="Cook D.R."/>
            <person name="Meyers B.C."/>
            <person name="Spannagl M."/>
            <person name="Cheung F."/>
            <person name="De Mita S."/>
            <person name="Krishnakumar V."/>
            <person name="Gundlach H."/>
            <person name="Zhou S."/>
            <person name="Mudge J."/>
            <person name="Bharti A.K."/>
            <person name="Murray J.D."/>
            <person name="Naoumkina M.A."/>
            <person name="Rosen B."/>
            <person name="Silverstein K.A."/>
            <person name="Tang H."/>
            <person name="Rombauts S."/>
            <person name="Zhao P.X."/>
            <person name="Zhou P."/>
            <person name="Barbe V."/>
            <person name="Bardou P."/>
            <person name="Bechner M."/>
            <person name="Bellec A."/>
            <person name="Berger A."/>
            <person name="Berges H."/>
            <person name="Bidwell S."/>
            <person name="Bisseling T."/>
            <person name="Choisne N."/>
            <person name="Couloux A."/>
            <person name="Denny R."/>
            <person name="Deshpande S."/>
            <person name="Dai X."/>
            <person name="Doyle J.J."/>
            <person name="Dudez A.M."/>
            <person name="Farmer A.D."/>
            <person name="Fouteau S."/>
            <person name="Franken C."/>
            <person name="Gibelin C."/>
            <person name="Gish J."/>
            <person name="Goldstein S."/>
            <person name="Gonzalez A.J."/>
            <person name="Green P.J."/>
            <person name="Hallab A."/>
            <person name="Hartog M."/>
            <person name="Hua A."/>
            <person name="Humphray S.J."/>
            <person name="Jeong D.H."/>
            <person name="Jing Y."/>
            <person name="Jocker A."/>
            <person name="Kenton S.M."/>
            <person name="Kim D.J."/>
            <person name="Klee K."/>
            <person name="Lai H."/>
            <person name="Lang C."/>
            <person name="Lin S."/>
            <person name="Macmil S.L."/>
            <person name="Magdelenat G."/>
            <person name="Matthews L."/>
            <person name="McCorrison J."/>
            <person name="Monaghan E.L."/>
            <person name="Mun J.H."/>
            <person name="Najar F.Z."/>
            <person name="Nicholson C."/>
            <person name="Noirot C."/>
            <person name="O'Bleness M."/>
            <person name="Paule C.R."/>
            <person name="Poulain J."/>
            <person name="Prion F."/>
            <person name="Qin B."/>
            <person name="Qu C."/>
            <person name="Retzel E.F."/>
            <person name="Riddle C."/>
            <person name="Sallet E."/>
            <person name="Samain S."/>
            <person name="Samson N."/>
            <person name="Sanders I."/>
            <person name="Saurat O."/>
            <person name="Scarpelli C."/>
            <person name="Schiex T."/>
            <person name="Segurens B."/>
            <person name="Severin A.J."/>
            <person name="Sherrier D.J."/>
            <person name="Shi R."/>
            <person name="Sims S."/>
            <person name="Singer S.R."/>
            <person name="Sinharoy S."/>
            <person name="Sterck L."/>
            <person name="Viollet A."/>
            <person name="Wang B.B."/>
            <person name="Wang K."/>
            <person name="Wang M."/>
            <person name="Wang X."/>
            <person name="Warfsmann J."/>
            <person name="Weissenbach J."/>
            <person name="White D.D."/>
            <person name="White J.D."/>
            <person name="Wiley G.B."/>
            <person name="Wincker P."/>
            <person name="Xing Y."/>
            <person name="Yang L."/>
            <person name="Yao Z."/>
            <person name="Ying F."/>
            <person name="Zhai J."/>
            <person name="Zhou L."/>
            <person name="Zuber A."/>
            <person name="Denarie J."/>
            <person name="Dixon R.A."/>
            <person name="May G.D."/>
            <person name="Schwartz D.C."/>
            <person name="Rogers J."/>
            <person name="Quetier F."/>
            <person name="Town C.D."/>
            <person name="Roe B.A."/>
        </authorList>
    </citation>
    <scope>NUCLEOTIDE SEQUENCE [LARGE SCALE GENOMIC DNA]</scope>
    <source>
        <strain evidence="2">A17</strain>
        <strain evidence="3 4">cv. Jemalong A17</strain>
    </source>
</reference>
<gene>
    <name evidence="2" type="ordered locus">MTR_4g128970</name>
</gene>
<feature type="compositionally biased region" description="Polar residues" evidence="1">
    <location>
        <begin position="35"/>
        <end position="44"/>
    </location>
</feature>
<proteinExistence type="predicted"/>
<dbReference type="EnsemblPlants" id="AES92388">
    <property type="protein sequence ID" value="AES92388"/>
    <property type="gene ID" value="MTR_4g128970"/>
</dbReference>
<dbReference type="Proteomes" id="UP000002051">
    <property type="component" value="Chromosome 4"/>
</dbReference>
<dbReference type="AlphaFoldDB" id="G7JD50"/>
<feature type="compositionally biased region" description="Basic and acidic residues" evidence="1">
    <location>
        <begin position="67"/>
        <end position="82"/>
    </location>
</feature>
<accession>G7JD50</accession>
<evidence type="ECO:0000313" key="2">
    <source>
        <dbReference type="EMBL" id="AES92388.1"/>
    </source>
</evidence>
<reference evidence="3" key="3">
    <citation type="submission" date="2015-04" db="UniProtKB">
        <authorList>
            <consortium name="EnsemblPlants"/>
        </authorList>
    </citation>
    <scope>IDENTIFICATION</scope>
    <source>
        <strain evidence="3">cv. Jemalong A17</strain>
    </source>
</reference>
<keyword evidence="4" id="KW-1185">Reference proteome</keyword>
<protein>
    <submittedName>
        <fullName evidence="2 3">Uncharacterized protein</fullName>
    </submittedName>
</protein>
<name>G7JD50_MEDTR</name>
<sequence length="82" mass="8987">MRLPLRLISIINLLVEQKLCRKLVQAPQVMVQLESTQAPTSKPSDSLVPPVSSTGTATLKSSNSLEDLTKPLLENDKQGYLI</sequence>
<dbReference type="EMBL" id="CM001220">
    <property type="protein sequence ID" value="AES92388.1"/>
    <property type="molecule type" value="Genomic_DNA"/>
</dbReference>
<feature type="compositionally biased region" description="Polar residues" evidence="1">
    <location>
        <begin position="51"/>
        <end position="66"/>
    </location>
</feature>
<evidence type="ECO:0000256" key="1">
    <source>
        <dbReference type="SAM" id="MobiDB-lite"/>
    </source>
</evidence>
<dbReference type="PaxDb" id="3880-AES92388"/>
<evidence type="ECO:0000313" key="4">
    <source>
        <dbReference type="Proteomes" id="UP000002051"/>
    </source>
</evidence>
<dbReference type="HOGENOM" id="CLU_2561780_0_0_1"/>
<reference evidence="2 4" key="2">
    <citation type="journal article" date="2014" name="BMC Genomics">
        <title>An improved genome release (version Mt4.0) for the model legume Medicago truncatula.</title>
        <authorList>
            <person name="Tang H."/>
            <person name="Krishnakumar V."/>
            <person name="Bidwell S."/>
            <person name="Rosen B."/>
            <person name="Chan A."/>
            <person name="Zhou S."/>
            <person name="Gentzbittel L."/>
            <person name="Childs K.L."/>
            <person name="Yandell M."/>
            <person name="Gundlach H."/>
            <person name="Mayer K.F."/>
            <person name="Schwartz D.C."/>
            <person name="Town C.D."/>
        </authorList>
    </citation>
    <scope>GENOME REANNOTATION</scope>
    <source>
        <strain evidence="3 4">cv. Jemalong A17</strain>
    </source>
</reference>
<organism evidence="2 4">
    <name type="scientific">Medicago truncatula</name>
    <name type="common">Barrel medic</name>
    <name type="synonym">Medicago tribuloides</name>
    <dbReference type="NCBI Taxonomy" id="3880"/>
    <lineage>
        <taxon>Eukaryota</taxon>
        <taxon>Viridiplantae</taxon>
        <taxon>Streptophyta</taxon>
        <taxon>Embryophyta</taxon>
        <taxon>Tracheophyta</taxon>
        <taxon>Spermatophyta</taxon>
        <taxon>Magnoliopsida</taxon>
        <taxon>eudicotyledons</taxon>
        <taxon>Gunneridae</taxon>
        <taxon>Pentapetalae</taxon>
        <taxon>rosids</taxon>
        <taxon>fabids</taxon>
        <taxon>Fabales</taxon>
        <taxon>Fabaceae</taxon>
        <taxon>Papilionoideae</taxon>
        <taxon>50 kb inversion clade</taxon>
        <taxon>NPAAA clade</taxon>
        <taxon>Hologalegina</taxon>
        <taxon>IRL clade</taxon>
        <taxon>Trifolieae</taxon>
        <taxon>Medicago</taxon>
    </lineage>
</organism>
<feature type="region of interest" description="Disordered" evidence="1">
    <location>
        <begin position="35"/>
        <end position="82"/>
    </location>
</feature>